<comment type="caution">
    <text evidence="1">The sequence shown here is derived from an EMBL/GenBank/DDBJ whole genome shotgun (WGS) entry which is preliminary data.</text>
</comment>
<dbReference type="Proteomes" id="UP000494206">
    <property type="component" value="Unassembled WGS sequence"/>
</dbReference>
<gene>
    <name evidence="1" type="ORF">CBOVIS_LOCUS2325</name>
</gene>
<name>A0A8S1EEF1_9PELO</name>
<evidence type="ECO:0008006" key="3">
    <source>
        <dbReference type="Google" id="ProtNLM"/>
    </source>
</evidence>
<reference evidence="1 2" key="1">
    <citation type="submission" date="2020-04" db="EMBL/GenBank/DDBJ databases">
        <authorList>
            <person name="Laetsch R D."/>
            <person name="Stevens L."/>
            <person name="Kumar S."/>
            <person name="Blaxter L. M."/>
        </authorList>
    </citation>
    <scope>NUCLEOTIDE SEQUENCE [LARGE SCALE GENOMIC DNA]</scope>
</reference>
<accession>A0A8S1EEF1</accession>
<dbReference type="AlphaFoldDB" id="A0A8S1EEF1"/>
<proteinExistence type="predicted"/>
<keyword evidence="2" id="KW-1185">Reference proteome</keyword>
<dbReference type="EMBL" id="CADEPM010000002">
    <property type="protein sequence ID" value="CAB3399159.1"/>
    <property type="molecule type" value="Genomic_DNA"/>
</dbReference>
<evidence type="ECO:0000313" key="1">
    <source>
        <dbReference type="EMBL" id="CAB3399159.1"/>
    </source>
</evidence>
<dbReference type="OrthoDB" id="5842921at2759"/>
<sequence length="198" mass="22611">MPSTTTTEDFEIQVTIPTKSPTIDREPLKNNKKPYIIEKRTFSTTSPLHHISSDMESDDPPEITPVPAPVEQHVPGMWYPMKKGDIPHLGIVAGELRRSPSKAIVYEDDKRLYNEYTKDNRKNRPIRIEMDNAMNFMKNECRNDSNCGNKTICCTKKWCDRTNNCGVGRFCLTSCDATKLTFLPFSSNAESIIDIIYD</sequence>
<organism evidence="1 2">
    <name type="scientific">Caenorhabditis bovis</name>
    <dbReference type="NCBI Taxonomy" id="2654633"/>
    <lineage>
        <taxon>Eukaryota</taxon>
        <taxon>Metazoa</taxon>
        <taxon>Ecdysozoa</taxon>
        <taxon>Nematoda</taxon>
        <taxon>Chromadorea</taxon>
        <taxon>Rhabditida</taxon>
        <taxon>Rhabditina</taxon>
        <taxon>Rhabditomorpha</taxon>
        <taxon>Rhabditoidea</taxon>
        <taxon>Rhabditidae</taxon>
        <taxon>Peloderinae</taxon>
        <taxon>Caenorhabditis</taxon>
    </lineage>
</organism>
<evidence type="ECO:0000313" key="2">
    <source>
        <dbReference type="Proteomes" id="UP000494206"/>
    </source>
</evidence>
<protein>
    <recommendedName>
        <fullName evidence="3">WAP domain-containing protein</fullName>
    </recommendedName>
</protein>